<dbReference type="PANTHER" id="PTHR16469:SF27">
    <property type="entry name" value="UBIQUITIN-ASSOCIATED AND SH3 DOMAIN-CONTAINING BA-RELATED"/>
    <property type="match status" value="1"/>
</dbReference>
<sequence>MFPSLLHIRPFFILLQNSSLSSLSSSMRDKERFIYTVRHGERMDNVDKTWKMSRKEKGEIWDDPPLTDRGLKQASETGEYLSSLPITAVFVSPFTRTIQTATQILNQFNSPPPMYIEPGLAESLNACMDPPGIPSKEQMRKLSPYINFSYTPVYSLPLPRENGGDVGCYARVATTIQSILDNTSGNILIVSHGSPIASSHLYLFSRWAYVGQCTVSTIAYRKGVYVPLSIGDSSHLSNQSNLHRVQSKKGETEKAEELERNVIEERKMAELEGKENA</sequence>
<dbReference type="EnsemblMetazoa" id="PPA39961.1">
    <property type="protein sequence ID" value="PPA39961.1"/>
    <property type="gene ID" value="WBGene00278330"/>
</dbReference>
<protein>
    <submittedName>
        <fullName evidence="1">Uncharacterized protein</fullName>
    </submittedName>
</protein>
<dbReference type="SUPFAM" id="SSF53254">
    <property type="entry name" value="Phosphoglycerate mutase-like"/>
    <property type="match status" value="1"/>
</dbReference>
<accession>A0A2A6BZH9</accession>
<keyword evidence="2" id="KW-1185">Reference proteome</keyword>
<reference evidence="1" key="2">
    <citation type="submission" date="2022-06" db="UniProtKB">
        <authorList>
            <consortium name="EnsemblMetazoa"/>
        </authorList>
    </citation>
    <scope>IDENTIFICATION</scope>
    <source>
        <strain evidence="1">PS312</strain>
    </source>
</reference>
<dbReference type="InterPro" id="IPR051710">
    <property type="entry name" value="Phosphatase_SH3-domain"/>
</dbReference>
<accession>A0A8R1YY00</accession>
<proteinExistence type="predicted"/>
<dbReference type="GO" id="GO:0016791">
    <property type="term" value="F:phosphatase activity"/>
    <property type="evidence" value="ECO:0007669"/>
    <property type="project" value="UniProtKB-ARBA"/>
</dbReference>
<dbReference type="SMART" id="SM00855">
    <property type="entry name" value="PGAM"/>
    <property type="match status" value="1"/>
</dbReference>
<dbReference type="OrthoDB" id="414418at2759"/>
<dbReference type="Proteomes" id="UP000005239">
    <property type="component" value="Unassembled WGS sequence"/>
</dbReference>
<reference evidence="2" key="1">
    <citation type="journal article" date="2008" name="Nat. Genet.">
        <title>The Pristionchus pacificus genome provides a unique perspective on nematode lifestyle and parasitism.</title>
        <authorList>
            <person name="Dieterich C."/>
            <person name="Clifton S.W."/>
            <person name="Schuster L.N."/>
            <person name="Chinwalla A."/>
            <person name="Delehaunty K."/>
            <person name="Dinkelacker I."/>
            <person name="Fulton L."/>
            <person name="Fulton R."/>
            <person name="Godfrey J."/>
            <person name="Minx P."/>
            <person name="Mitreva M."/>
            <person name="Roeseler W."/>
            <person name="Tian H."/>
            <person name="Witte H."/>
            <person name="Yang S.P."/>
            <person name="Wilson R.K."/>
            <person name="Sommer R.J."/>
        </authorList>
    </citation>
    <scope>NUCLEOTIDE SEQUENCE [LARGE SCALE GENOMIC DNA]</scope>
    <source>
        <strain evidence="2">PS312</strain>
    </source>
</reference>
<dbReference type="InterPro" id="IPR029033">
    <property type="entry name" value="His_PPase_superfam"/>
</dbReference>
<evidence type="ECO:0000313" key="2">
    <source>
        <dbReference type="Proteomes" id="UP000005239"/>
    </source>
</evidence>
<dbReference type="Gene3D" id="3.40.50.1240">
    <property type="entry name" value="Phosphoglycerate mutase-like"/>
    <property type="match status" value="1"/>
</dbReference>
<dbReference type="Pfam" id="PF00300">
    <property type="entry name" value="His_Phos_1"/>
    <property type="match status" value="1"/>
</dbReference>
<organism evidence="1 2">
    <name type="scientific">Pristionchus pacificus</name>
    <name type="common">Parasitic nematode worm</name>
    <dbReference type="NCBI Taxonomy" id="54126"/>
    <lineage>
        <taxon>Eukaryota</taxon>
        <taxon>Metazoa</taxon>
        <taxon>Ecdysozoa</taxon>
        <taxon>Nematoda</taxon>
        <taxon>Chromadorea</taxon>
        <taxon>Rhabditida</taxon>
        <taxon>Rhabditina</taxon>
        <taxon>Diplogasteromorpha</taxon>
        <taxon>Diplogasteroidea</taxon>
        <taxon>Neodiplogasteridae</taxon>
        <taxon>Pristionchus</taxon>
    </lineage>
</organism>
<dbReference type="AlphaFoldDB" id="A0A2A6BZH9"/>
<gene>
    <name evidence="1" type="primary">WBGene00278330</name>
</gene>
<dbReference type="CDD" id="cd07067">
    <property type="entry name" value="HP_PGM_like"/>
    <property type="match status" value="1"/>
</dbReference>
<evidence type="ECO:0000313" key="1">
    <source>
        <dbReference type="EnsemblMetazoa" id="PPA39961.1"/>
    </source>
</evidence>
<dbReference type="PANTHER" id="PTHR16469">
    <property type="entry name" value="UBIQUITIN-ASSOCIATED AND SH3 DOMAIN-CONTAINING BA-RELATED"/>
    <property type="match status" value="1"/>
</dbReference>
<dbReference type="InterPro" id="IPR013078">
    <property type="entry name" value="His_Pase_superF_clade-1"/>
</dbReference>
<name>A0A2A6BZH9_PRIPA</name>